<keyword evidence="5" id="KW-1185">Reference proteome</keyword>
<feature type="signal peptide" evidence="1">
    <location>
        <begin position="1"/>
        <end position="21"/>
    </location>
</feature>
<dbReference type="SUPFAM" id="SSF82171">
    <property type="entry name" value="DPP6 N-terminal domain-like"/>
    <property type="match status" value="1"/>
</dbReference>
<keyword evidence="1" id="KW-0732">Signal</keyword>
<evidence type="ECO:0000259" key="2">
    <source>
        <dbReference type="Pfam" id="PF00326"/>
    </source>
</evidence>
<proteinExistence type="predicted"/>
<dbReference type="InterPro" id="IPR001375">
    <property type="entry name" value="Peptidase_S9_cat"/>
</dbReference>
<reference evidence="4" key="1">
    <citation type="submission" date="2022-10" db="EMBL/GenBank/DDBJ databases">
        <title>Chitinophaga sp. nov., isolated from soil.</title>
        <authorList>
            <person name="Jeon C.O."/>
        </authorList>
    </citation>
    <scope>NUCLEOTIDE SEQUENCE</scope>
    <source>
        <strain evidence="4">R8</strain>
    </source>
</reference>
<dbReference type="EMBL" id="CP107006">
    <property type="protein sequence ID" value="UYQ91512.1"/>
    <property type="molecule type" value="Genomic_DNA"/>
</dbReference>
<evidence type="ECO:0000259" key="3">
    <source>
        <dbReference type="Pfam" id="PF00930"/>
    </source>
</evidence>
<dbReference type="Gene3D" id="3.40.50.1820">
    <property type="entry name" value="alpha/beta hydrolase"/>
    <property type="match status" value="1"/>
</dbReference>
<gene>
    <name evidence="4" type="ORF">MKQ68_15585</name>
</gene>
<accession>A0ABY6IVV9</accession>
<feature type="domain" description="Peptidase S9 prolyl oligopeptidase catalytic" evidence="2">
    <location>
        <begin position="583"/>
        <end position="778"/>
    </location>
</feature>
<dbReference type="Pfam" id="PF00930">
    <property type="entry name" value="DPPIV_N"/>
    <property type="match status" value="1"/>
</dbReference>
<evidence type="ECO:0000313" key="4">
    <source>
        <dbReference type="EMBL" id="UYQ91512.1"/>
    </source>
</evidence>
<dbReference type="InterPro" id="IPR050278">
    <property type="entry name" value="Serine_Prot_S9B/DPPIV"/>
</dbReference>
<dbReference type="PANTHER" id="PTHR11731">
    <property type="entry name" value="PROTEASE FAMILY S9B,C DIPEPTIDYL-PEPTIDASE IV-RELATED"/>
    <property type="match status" value="1"/>
</dbReference>
<sequence>MIRPKSILPLLLLPVCAQLKAQQLTVEKIMRDPKWIGTSPSGLFWSSDSKNLYFSWNPDKALSDSLYYISTTDRTPRKTLADARSNIQTLAGGSWNKARTLFLYNQSGDLYLQDVKSGKTTRITHTAAYESGAQFGFNDTRIVYRNGSDLFSWDLKSGATEQLTRFMQGNKPESGSEKGSAADKWLKVQQLELIDVLKSRKEKRDAAEAFQKTLTKEETLRALYLEGKSLGQARISEDGQLVVYTLYKSGSNTSTNVPDYVTESGYTTDIPARSKVGTEGQGASELYLYDRKRDTVYTVKTDVIPGLTDKPDYRQNDTAKKAVKRDFRIGGLQWSPNNKYALIDVRSNDSKDRWLLVLDAANGQLKPLDRQRNEAWINYSLTGDQGWLNDHTVWYQSEATGYAHLYTQDILTGAKRQLTTGNYEVQQISLSSDKKYFYLHTNETHPGVVKFYRLPVNGGKAEVLTSLEGGIEAELSPDEKWIAFRHSASNQPWELYLQENKPGAKAVQITDQAQSAEFKTYAWRMPEVITFAARDGANVYARIYKPEAAKKNGAAVVFVHGAGYLQNAHKWWSSYFREYMFHNLLTDMGFTVLDMDYRGSAGYGADWRTGIYRHMGGKDLTDHVDGAHYLAKEHGIDPKRIGIYGGSYGGFITLMAMFTTPDEFKAGAALRSVTDWAHYNHGYTSNILNTPVEDSIAFTRSSPIYFAEGLKGHLLMCHGVVDTNVHFQDIIRLSQRLIELGKDNWELAVYPVEDHGFVEPSSWTDEYKRILKLFTSTLTGK</sequence>
<evidence type="ECO:0000256" key="1">
    <source>
        <dbReference type="SAM" id="SignalP"/>
    </source>
</evidence>
<feature type="chain" id="PRO_5047509171" evidence="1">
    <location>
        <begin position="22"/>
        <end position="781"/>
    </location>
</feature>
<evidence type="ECO:0000313" key="5">
    <source>
        <dbReference type="Proteomes" id="UP001162741"/>
    </source>
</evidence>
<dbReference type="InterPro" id="IPR002469">
    <property type="entry name" value="Peptidase_S9B_N"/>
</dbReference>
<dbReference type="PANTHER" id="PTHR11731:SF193">
    <property type="entry name" value="DIPEPTIDYL PEPTIDASE 9"/>
    <property type="match status" value="1"/>
</dbReference>
<feature type="domain" description="Dipeptidylpeptidase IV N-terminal" evidence="3">
    <location>
        <begin position="237"/>
        <end position="493"/>
    </location>
</feature>
<protein>
    <submittedName>
        <fullName evidence="4">Prolyl oligopeptidase family serine peptidase</fullName>
    </submittedName>
</protein>
<dbReference type="Gene3D" id="2.140.10.30">
    <property type="entry name" value="Dipeptidylpeptidase IV, N-terminal domain"/>
    <property type="match status" value="2"/>
</dbReference>
<organism evidence="4 5">
    <name type="scientific">Chitinophaga horti</name>
    <dbReference type="NCBI Taxonomy" id="2920382"/>
    <lineage>
        <taxon>Bacteria</taxon>
        <taxon>Pseudomonadati</taxon>
        <taxon>Bacteroidota</taxon>
        <taxon>Chitinophagia</taxon>
        <taxon>Chitinophagales</taxon>
        <taxon>Chitinophagaceae</taxon>
        <taxon>Chitinophaga</taxon>
    </lineage>
</organism>
<name>A0ABY6IVV9_9BACT</name>
<dbReference type="Pfam" id="PF00326">
    <property type="entry name" value="Peptidase_S9"/>
    <property type="match status" value="1"/>
</dbReference>
<dbReference type="InterPro" id="IPR029058">
    <property type="entry name" value="AB_hydrolase_fold"/>
</dbReference>
<dbReference type="RefSeq" id="WP_264279923.1">
    <property type="nucleotide sequence ID" value="NZ_CP107006.1"/>
</dbReference>
<dbReference type="Proteomes" id="UP001162741">
    <property type="component" value="Chromosome"/>
</dbReference>
<dbReference type="SUPFAM" id="SSF53474">
    <property type="entry name" value="alpha/beta-Hydrolases"/>
    <property type="match status" value="1"/>
</dbReference>